<sequence>MTPPQYLVARLRTTLAEDPRTAEQGVRVTVRGDHVVVSGDVATEQRRAEVSEVIKDVAPELVIHNDIRVVGADEPTRREELR</sequence>
<protein>
    <submittedName>
        <fullName evidence="2">BON domain-containing protein</fullName>
    </submittedName>
</protein>
<dbReference type="PROSITE" id="PS50914">
    <property type="entry name" value="BON"/>
    <property type="match status" value="1"/>
</dbReference>
<dbReference type="OrthoDB" id="4474880at2"/>
<evidence type="ECO:0000259" key="1">
    <source>
        <dbReference type="PROSITE" id="PS50914"/>
    </source>
</evidence>
<name>A0A428YTC2_KIBAR</name>
<organism evidence="2 3">
    <name type="scientific">Kibdelosporangium aridum</name>
    <dbReference type="NCBI Taxonomy" id="2030"/>
    <lineage>
        <taxon>Bacteria</taxon>
        <taxon>Bacillati</taxon>
        <taxon>Actinomycetota</taxon>
        <taxon>Actinomycetes</taxon>
        <taxon>Pseudonocardiales</taxon>
        <taxon>Pseudonocardiaceae</taxon>
        <taxon>Kibdelosporangium</taxon>
    </lineage>
</organism>
<dbReference type="Pfam" id="PF04972">
    <property type="entry name" value="BON"/>
    <property type="match status" value="1"/>
</dbReference>
<dbReference type="Proteomes" id="UP000287547">
    <property type="component" value="Unassembled WGS sequence"/>
</dbReference>
<dbReference type="AlphaFoldDB" id="A0A428YTC2"/>
<comment type="caution">
    <text evidence="2">The sequence shown here is derived from an EMBL/GenBank/DDBJ whole genome shotgun (WGS) entry which is preliminary data.</text>
</comment>
<feature type="domain" description="BON" evidence="1">
    <location>
        <begin position="3"/>
        <end position="71"/>
    </location>
</feature>
<proteinExistence type="predicted"/>
<reference evidence="2 3" key="1">
    <citation type="submission" date="2018-05" db="EMBL/GenBank/DDBJ databases">
        <title>Evolution of GPA BGCs.</title>
        <authorList>
            <person name="Waglechner N."/>
            <person name="Wright G.D."/>
        </authorList>
    </citation>
    <scope>NUCLEOTIDE SEQUENCE [LARGE SCALE GENOMIC DNA]</scope>
    <source>
        <strain evidence="2 3">A82846</strain>
    </source>
</reference>
<dbReference type="EMBL" id="QHKI01000059">
    <property type="protein sequence ID" value="RSM72646.1"/>
    <property type="molecule type" value="Genomic_DNA"/>
</dbReference>
<accession>A0A428YTC2</accession>
<dbReference type="InterPro" id="IPR007055">
    <property type="entry name" value="BON_dom"/>
</dbReference>
<evidence type="ECO:0000313" key="2">
    <source>
        <dbReference type="EMBL" id="RSM72646.1"/>
    </source>
</evidence>
<evidence type="ECO:0000313" key="3">
    <source>
        <dbReference type="Proteomes" id="UP000287547"/>
    </source>
</evidence>
<gene>
    <name evidence="2" type="ORF">DMH04_42495</name>
</gene>